<evidence type="ECO:0000313" key="3">
    <source>
        <dbReference type="EMBL" id="MFC0532356.1"/>
    </source>
</evidence>
<evidence type="ECO:0000256" key="1">
    <source>
        <dbReference type="SAM" id="MobiDB-lite"/>
    </source>
</evidence>
<protein>
    <submittedName>
        <fullName evidence="3">XdhC family protein</fullName>
    </submittedName>
</protein>
<name>A0ABV6MCA1_9ACTN</name>
<reference evidence="3 4" key="1">
    <citation type="submission" date="2024-09" db="EMBL/GenBank/DDBJ databases">
        <authorList>
            <person name="Sun Q."/>
            <person name="Mori K."/>
        </authorList>
    </citation>
    <scope>NUCLEOTIDE SEQUENCE [LARGE SCALE GENOMIC DNA]</scope>
    <source>
        <strain evidence="3 4">TBRC 3947</strain>
    </source>
</reference>
<sequence>MLTHDAKFDVPLLERALRLPLGYVGAMGSRRTHLDRLKRLREIGLTEMEIDKLRSPIGLDLGARTPEETAIAVVAELVASRRGGCLPLSTHDGPIHHDHSIGVVARPAHGQPHLSPPLTARPTSVMPRHRHTATHP</sequence>
<organism evidence="3 4">
    <name type="scientific">Phytohabitans kaempferiae</name>
    <dbReference type="NCBI Taxonomy" id="1620943"/>
    <lineage>
        <taxon>Bacteria</taxon>
        <taxon>Bacillati</taxon>
        <taxon>Actinomycetota</taxon>
        <taxon>Actinomycetes</taxon>
        <taxon>Micromonosporales</taxon>
        <taxon>Micromonosporaceae</taxon>
    </lineage>
</organism>
<feature type="compositionally biased region" description="Basic residues" evidence="1">
    <location>
        <begin position="127"/>
        <end position="136"/>
    </location>
</feature>
<dbReference type="PANTHER" id="PTHR30388">
    <property type="entry name" value="ALDEHYDE OXIDOREDUCTASE MOLYBDENUM COFACTOR ASSEMBLY PROTEIN"/>
    <property type="match status" value="1"/>
</dbReference>
<dbReference type="Gene3D" id="3.40.50.720">
    <property type="entry name" value="NAD(P)-binding Rossmann-like Domain"/>
    <property type="match status" value="1"/>
</dbReference>
<gene>
    <name evidence="3" type="ORF">ACFFIA_32390</name>
</gene>
<feature type="region of interest" description="Disordered" evidence="1">
    <location>
        <begin position="108"/>
        <end position="136"/>
    </location>
</feature>
<evidence type="ECO:0000259" key="2">
    <source>
        <dbReference type="Pfam" id="PF13478"/>
    </source>
</evidence>
<proteinExistence type="predicted"/>
<dbReference type="InterPro" id="IPR027051">
    <property type="entry name" value="XdhC_Rossmann_dom"/>
</dbReference>
<dbReference type="InterPro" id="IPR052698">
    <property type="entry name" value="MoCofactor_Util/Proc"/>
</dbReference>
<dbReference type="Pfam" id="PF13478">
    <property type="entry name" value="XdhC_C"/>
    <property type="match status" value="1"/>
</dbReference>
<keyword evidence="4" id="KW-1185">Reference proteome</keyword>
<evidence type="ECO:0000313" key="4">
    <source>
        <dbReference type="Proteomes" id="UP001589867"/>
    </source>
</evidence>
<feature type="domain" description="XdhC Rossmann" evidence="2">
    <location>
        <begin position="2"/>
        <end position="77"/>
    </location>
</feature>
<dbReference type="Proteomes" id="UP001589867">
    <property type="component" value="Unassembled WGS sequence"/>
</dbReference>
<accession>A0ABV6MCA1</accession>
<comment type="caution">
    <text evidence="3">The sequence shown here is derived from an EMBL/GenBank/DDBJ whole genome shotgun (WGS) entry which is preliminary data.</text>
</comment>
<dbReference type="RefSeq" id="WP_377258261.1">
    <property type="nucleotide sequence ID" value="NZ_JBHLUH010000070.1"/>
</dbReference>
<dbReference type="EMBL" id="JBHLUH010000070">
    <property type="protein sequence ID" value="MFC0532356.1"/>
    <property type="molecule type" value="Genomic_DNA"/>
</dbReference>
<dbReference type="PANTHER" id="PTHR30388:SF4">
    <property type="entry name" value="MOLYBDENUM COFACTOR INSERTION CHAPERONE PAOD"/>
    <property type="match status" value="1"/>
</dbReference>